<keyword evidence="1" id="KW-0560">Oxidoreductase</keyword>
<dbReference type="PANTHER" id="PTHR13847:SF287">
    <property type="entry name" value="FAD-DEPENDENT OXIDOREDUCTASE DOMAIN-CONTAINING PROTEIN 1"/>
    <property type="match status" value="1"/>
</dbReference>
<feature type="region of interest" description="Disordered" evidence="2">
    <location>
        <begin position="389"/>
        <end position="449"/>
    </location>
</feature>
<gene>
    <name evidence="4" type="ORF">SCA03_50910</name>
</gene>
<dbReference type="GO" id="GO:0051536">
    <property type="term" value="F:iron-sulfur cluster binding"/>
    <property type="evidence" value="ECO:0007669"/>
    <property type="project" value="InterPro"/>
</dbReference>
<dbReference type="InterPro" id="IPR006076">
    <property type="entry name" value="FAD-dep_OxRdtase"/>
</dbReference>
<dbReference type="Pfam" id="PF13510">
    <property type="entry name" value="Fer2_4"/>
    <property type="match status" value="1"/>
</dbReference>
<feature type="compositionally biased region" description="Polar residues" evidence="2">
    <location>
        <begin position="392"/>
        <end position="404"/>
    </location>
</feature>
<comment type="caution">
    <text evidence="4">The sequence shown here is derived from an EMBL/GenBank/DDBJ whole genome shotgun (WGS) entry which is preliminary data.</text>
</comment>
<evidence type="ECO:0000259" key="3">
    <source>
        <dbReference type="Pfam" id="PF01266"/>
    </source>
</evidence>
<organism evidence="4 5">
    <name type="scientific">Streptomyces cacaoi</name>
    <dbReference type="NCBI Taxonomy" id="1898"/>
    <lineage>
        <taxon>Bacteria</taxon>
        <taxon>Bacillati</taxon>
        <taxon>Actinomycetota</taxon>
        <taxon>Actinomycetes</taxon>
        <taxon>Kitasatosporales</taxon>
        <taxon>Streptomycetaceae</taxon>
        <taxon>Streptomyces</taxon>
    </lineage>
</organism>
<sequence>MYGTRVVILGAGIVGAACARELAHAGFDVTVLDRAGAAGATTAHGEGNILVSDKEPGPELQLAQLSRDLWPRTLESVAAGPLGQTAAARAEWAAKGGIVVATTAAGADALHAFADRQRTAGVRAEPLTRAQLAHAEPHITAGHTAAVHYPDDAQVQPAAAATVLLADARAAGARVHTCQEVRSAVVHGGRLTAVRTDTGRHEAEVFLDAAGPWSAELSARLGVFLGVHPRRGEVLVTTPLPPTVFHKVYDADYVDAVGSGDGTLQTSAVVESTAAGTVLIGSSRRRVGFDDRLRPEVLSAVAAKAVRLFPALARVPAMRAYGGFRPYVTDHLPVIGPDPRLPGLWHATGHEGAGIGLSLGTAHLLRTLLLDETPPLDPTPFRVDRPAVTEVTEGSATPEQSANRPDTRWGAPRSGGLLEGAEPPDARPARPRGKGAKPRRKPGGGTELHLTVDGAPVQGTQGQTLAATLLAAGRTSWRRTTTSAPRGLFCAIGTCFDCLVTVNGEPDVRACRRRAADGDVLTSQSRSTNTGHRPAPDRDRPRGDAR</sequence>
<feature type="compositionally biased region" description="Polar residues" evidence="2">
    <location>
        <begin position="521"/>
        <end position="531"/>
    </location>
</feature>
<protein>
    <recommendedName>
        <fullName evidence="3">FAD dependent oxidoreductase domain-containing protein</fullName>
    </recommendedName>
</protein>
<evidence type="ECO:0000256" key="2">
    <source>
        <dbReference type="SAM" id="MobiDB-lite"/>
    </source>
</evidence>
<dbReference type="Gene3D" id="3.30.9.10">
    <property type="entry name" value="D-Amino Acid Oxidase, subunit A, domain 2"/>
    <property type="match status" value="1"/>
</dbReference>
<proteinExistence type="predicted"/>
<name>A0A4Y3R9P3_STRCI</name>
<keyword evidence="5" id="KW-1185">Reference proteome</keyword>
<dbReference type="Gene3D" id="3.50.50.60">
    <property type="entry name" value="FAD/NAD(P)-binding domain"/>
    <property type="match status" value="1"/>
</dbReference>
<feature type="domain" description="FAD dependent oxidoreductase" evidence="3">
    <location>
        <begin position="5"/>
        <end position="365"/>
    </location>
</feature>
<dbReference type="PROSITE" id="PS51257">
    <property type="entry name" value="PROKAR_LIPOPROTEIN"/>
    <property type="match status" value="1"/>
</dbReference>
<accession>A0A4Y3R9P3</accession>
<dbReference type="GO" id="GO:0005737">
    <property type="term" value="C:cytoplasm"/>
    <property type="evidence" value="ECO:0007669"/>
    <property type="project" value="TreeGrafter"/>
</dbReference>
<evidence type="ECO:0000313" key="5">
    <source>
        <dbReference type="Proteomes" id="UP000319210"/>
    </source>
</evidence>
<feature type="region of interest" description="Disordered" evidence="2">
    <location>
        <begin position="513"/>
        <end position="546"/>
    </location>
</feature>
<dbReference type="SUPFAM" id="SSF51905">
    <property type="entry name" value="FAD/NAD(P)-binding domain"/>
    <property type="match status" value="1"/>
</dbReference>
<dbReference type="SUPFAM" id="SSF54292">
    <property type="entry name" value="2Fe-2S ferredoxin-like"/>
    <property type="match status" value="1"/>
</dbReference>
<dbReference type="GO" id="GO:0016491">
    <property type="term" value="F:oxidoreductase activity"/>
    <property type="evidence" value="ECO:0007669"/>
    <property type="project" value="UniProtKB-KW"/>
</dbReference>
<feature type="compositionally biased region" description="Basic and acidic residues" evidence="2">
    <location>
        <begin position="534"/>
        <end position="546"/>
    </location>
</feature>
<dbReference type="InterPro" id="IPR036010">
    <property type="entry name" value="2Fe-2S_ferredoxin-like_sf"/>
</dbReference>
<dbReference type="EMBL" id="BJMM01000032">
    <property type="protein sequence ID" value="GEB52540.1"/>
    <property type="molecule type" value="Genomic_DNA"/>
</dbReference>
<dbReference type="PANTHER" id="PTHR13847">
    <property type="entry name" value="SARCOSINE DEHYDROGENASE-RELATED"/>
    <property type="match status" value="1"/>
</dbReference>
<dbReference type="InterPro" id="IPR042204">
    <property type="entry name" value="2Fe-2S-bd_N"/>
</dbReference>
<dbReference type="AlphaFoldDB" id="A0A4Y3R9P3"/>
<evidence type="ECO:0000256" key="1">
    <source>
        <dbReference type="ARBA" id="ARBA00023002"/>
    </source>
</evidence>
<evidence type="ECO:0000313" key="4">
    <source>
        <dbReference type="EMBL" id="GEB52540.1"/>
    </source>
</evidence>
<reference evidence="4 5" key="1">
    <citation type="submission" date="2019-06" db="EMBL/GenBank/DDBJ databases">
        <title>Whole genome shotgun sequence of Streptomyces cacaoi subsp. cacaoi NBRC 12748.</title>
        <authorList>
            <person name="Hosoyama A."/>
            <person name="Uohara A."/>
            <person name="Ohji S."/>
            <person name="Ichikawa N."/>
        </authorList>
    </citation>
    <scope>NUCLEOTIDE SEQUENCE [LARGE SCALE GENOMIC DNA]</scope>
    <source>
        <strain evidence="4 5">NBRC 12748</strain>
    </source>
</reference>
<dbReference type="Gene3D" id="3.10.20.440">
    <property type="entry name" value="2Fe-2S iron-sulphur cluster binding domain, sarcosine oxidase, alpha subunit, N-terminal domain"/>
    <property type="match status" value="1"/>
</dbReference>
<dbReference type="SUPFAM" id="SSF54373">
    <property type="entry name" value="FAD-linked reductases, C-terminal domain"/>
    <property type="match status" value="1"/>
</dbReference>
<dbReference type="InterPro" id="IPR036188">
    <property type="entry name" value="FAD/NAD-bd_sf"/>
</dbReference>
<feature type="compositionally biased region" description="Basic residues" evidence="2">
    <location>
        <begin position="429"/>
        <end position="442"/>
    </location>
</feature>
<dbReference type="Proteomes" id="UP000319210">
    <property type="component" value="Unassembled WGS sequence"/>
</dbReference>
<dbReference type="Pfam" id="PF01266">
    <property type="entry name" value="DAO"/>
    <property type="match status" value="1"/>
</dbReference>